<evidence type="ECO:0000313" key="3">
    <source>
        <dbReference type="Proteomes" id="UP000320766"/>
    </source>
</evidence>
<gene>
    <name evidence="2" type="ORF">EF807_05775</name>
</gene>
<proteinExistence type="predicted"/>
<reference evidence="2 3" key="1">
    <citation type="journal article" date="2019" name="Nat. Microbiol.">
        <title>Wide diversity of methane and short-chain alkane metabolisms in uncultured archaea.</title>
        <authorList>
            <person name="Borrel G."/>
            <person name="Adam P.S."/>
            <person name="McKay L.J."/>
            <person name="Chen L.X."/>
            <person name="Sierra-Garcia I.N."/>
            <person name="Sieber C.M."/>
            <person name="Letourneur Q."/>
            <person name="Ghozlane A."/>
            <person name="Andersen G.L."/>
            <person name="Li W.J."/>
            <person name="Hallam S.J."/>
            <person name="Muyzer G."/>
            <person name="de Oliveira V.M."/>
            <person name="Inskeep W.P."/>
            <person name="Banfield J.F."/>
            <person name="Gribaldo S."/>
        </authorList>
    </citation>
    <scope>NUCLEOTIDE SEQUENCE [LARGE SCALE GENOMIC DNA]</scope>
    <source>
        <strain evidence="2">NM1b</strain>
    </source>
</reference>
<name>A0A520KVY4_9EURY</name>
<evidence type="ECO:0000259" key="1">
    <source>
        <dbReference type="Pfam" id="PF02550"/>
    </source>
</evidence>
<dbReference type="Pfam" id="PF02550">
    <property type="entry name" value="AcetylCoA_hydro"/>
    <property type="match status" value="1"/>
</dbReference>
<dbReference type="Proteomes" id="UP000320766">
    <property type="component" value="Unassembled WGS sequence"/>
</dbReference>
<sequence length="64" mass="7120">MAAQKAVCDVAKTIVLEVNRSMPWVPGGYDESIHISDVDFIVENEKYEIPELGNPDATDVDKKK</sequence>
<dbReference type="GO" id="GO:0008410">
    <property type="term" value="F:CoA-transferase activity"/>
    <property type="evidence" value="ECO:0007669"/>
    <property type="project" value="InterPro"/>
</dbReference>
<dbReference type="Gene3D" id="3.40.1080.10">
    <property type="entry name" value="Glutaconate Coenzyme A-transferase"/>
    <property type="match status" value="1"/>
</dbReference>
<dbReference type="InterPro" id="IPR003702">
    <property type="entry name" value="ActCoA_hydro_N"/>
</dbReference>
<comment type="caution">
    <text evidence="2">The sequence shown here is derived from an EMBL/GenBank/DDBJ whole genome shotgun (WGS) entry which is preliminary data.</text>
</comment>
<organism evidence="2 3">
    <name type="scientific">Candidatus Methanolliviera hydrocarbonicum</name>
    <dbReference type="NCBI Taxonomy" id="2491085"/>
    <lineage>
        <taxon>Archaea</taxon>
        <taxon>Methanobacteriati</taxon>
        <taxon>Methanobacteriota</taxon>
        <taxon>Candidatus Methanoliparia</taxon>
        <taxon>Candidatus Methanoliparales</taxon>
        <taxon>Candidatus Methanollivieraceae</taxon>
        <taxon>Candidatus Methanolliviera</taxon>
    </lineage>
</organism>
<dbReference type="AlphaFoldDB" id="A0A520KVY4"/>
<feature type="domain" description="Acetyl-CoA hydrolase/transferase N-terminal" evidence="1">
    <location>
        <begin position="3"/>
        <end position="49"/>
    </location>
</feature>
<protein>
    <recommendedName>
        <fullName evidence="1">Acetyl-CoA hydrolase/transferase N-terminal domain-containing protein</fullName>
    </recommendedName>
</protein>
<accession>A0A520KVY4</accession>
<dbReference type="EMBL" id="RXIL01000104">
    <property type="protein sequence ID" value="RZN68532.1"/>
    <property type="molecule type" value="Genomic_DNA"/>
</dbReference>
<evidence type="ECO:0000313" key="2">
    <source>
        <dbReference type="EMBL" id="RZN68532.1"/>
    </source>
</evidence>